<evidence type="ECO:0000259" key="1">
    <source>
        <dbReference type="PROSITE" id="PS51857"/>
    </source>
</evidence>
<comment type="caution">
    <text evidence="2">The sequence shown here is derived from an EMBL/GenBank/DDBJ whole genome shotgun (WGS) entry which is preliminary data.</text>
</comment>
<evidence type="ECO:0000313" key="3">
    <source>
        <dbReference type="Proteomes" id="UP000433101"/>
    </source>
</evidence>
<dbReference type="GO" id="GO:0003676">
    <property type="term" value="F:nucleic acid binding"/>
    <property type="evidence" value="ECO:0007669"/>
    <property type="project" value="InterPro"/>
</dbReference>
<organism evidence="2 3">
    <name type="scientific">Stappia sediminis</name>
    <dbReference type="NCBI Taxonomy" id="2692190"/>
    <lineage>
        <taxon>Bacteria</taxon>
        <taxon>Pseudomonadati</taxon>
        <taxon>Pseudomonadota</taxon>
        <taxon>Alphaproteobacteria</taxon>
        <taxon>Hyphomicrobiales</taxon>
        <taxon>Stappiaceae</taxon>
        <taxon>Stappia</taxon>
    </lineage>
</organism>
<dbReference type="Pfam" id="PF00313">
    <property type="entry name" value="CSD"/>
    <property type="match status" value="1"/>
</dbReference>
<dbReference type="InterPro" id="IPR003489">
    <property type="entry name" value="RHF/RaiA"/>
</dbReference>
<dbReference type="SUPFAM" id="SSF69754">
    <property type="entry name" value="Ribosome binding protein Y (YfiA homologue)"/>
    <property type="match status" value="1"/>
</dbReference>
<dbReference type="AlphaFoldDB" id="A0A7X3S708"/>
<dbReference type="InterPro" id="IPR012340">
    <property type="entry name" value="NA-bd_OB-fold"/>
</dbReference>
<gene>
    <name evidence="2" type="ORF">GR183_05485</name>
</gene>
<proteinExistence type="predicted"/>
<keyword evidence="3" id="KW-1185">Reference proteome</keyword>
<dbReference type="Gene3D" id="3.30.160.100">
    <property type="entry name" value="Ribosome hibernation promotion factor-like"/>
    <property type="match status" value="1"/>
</dbReference>
<dbReference type="RefSeq" id="WP_160774578.1">
    <property type="nucleotide sequence ID" value="NZ_WUMV01000002.1"/>
</dbReference>
<feature type="domain" description="CSD" evidence="1">
    <location>
        <begin position="117"/>
        <end position="182"/>
    </location>
</feature>
<dbReference type="Pfam" id="PF02482">
    <property type="entry name" value="Ribosomal_S30AE"/>
    <property type="match status" value="1"/>
</dbReference>
<protein>
    <submittedName>
        <fullName evidence="2">HPF/RaiA family ribosome-associated protein</fullName>
    </submittedName>
</protein>
<evidence type="ECO:0000313" key="2">
    <source>
        <dbReference type="EMBL" id="MXN64348.1"/>
    </source>
</evidence>
<dbReference type="EMBL" id="WUMV01000002">
    <property type="protein sequence ID" value="MXN64348.1"/>
    <property type="molecule type" value="Genomic_DNA"/>
</dbReference>
<dbReference type="Proteomes" id="UP000433101">
    <property type="component" value="Unassembled WGS sequence"/>
</dbReference>
<dbReference type="CDD" id="cd00552">
    <property type="entry name" value="RaiA"/>
    <property type="match status" value="1"/>
</dbReference>
<dbReference type="Gene3D" id="2.40.50.140">
    <property type="entry name" value="Nucleic acid-binding proteins"/>
    <property type="match status" value="1"/>
</dbReference>
<sequence length="183" mass="20693">MKTEPQITYKGLDSSPTVENAIRKRIDRLDQIHNRITSCRVTIELPHRHGRKGKIFHVHVDITVPGAEIVAGREHENNHAHEDVLVAVRDSFNAAQRQLEDVVRKMSGHLVKPEPVKLHGIVARLVPEEGFGFIQTVDGREFFFRRDSMASNDHWNELQPGTEVRFTEHTGDKGPFASAVSPV</sequence>
<dbReference type="InterPro" id="IPR002059">
    <property type="entry name" value="CSP_DNA-bd"/>
</dbReference>
<dbReference type="PROSITE" id="PS51857">
    <property type="entry name" value="CSD_2"/>
    <property type="match status" value="1"/>
</dbReference>
<dbReference type="SUPFAM" id="SSF50249">
    <property type="entry name" value="Nucleic acid-binding proteins"/>
    <property type="match status" value="1"/>
</dbReference>
<reference evidence="2 3" key="1">
    <citation type="submission" date="2019-12" db="EMBL/GenBank/DDBJ databases">
        <authorList>
            <person name="Li M."/>
        </authorList>
    </citation>
    <scope>NUCLEOTIDE SEQUENCE [LARGE SCALE GENOMIC DNA]</scope>
    <source>
        <strain evidence="2 3">GBMRC 2046</strain>
    </source>
</reference>
<name>A0A7X3S708_9HYPH</name>
<dbReference type="InterPro" id="IPR036567">
    <property type="entry name" value="RHF-like"/>
</dbReference>
<accession>A0A7X3S708</accession>